<name>A0A645DB34_9ZZZZ</name>
<dbReference type="AlphaFoldDB" id="A0A645DB34"/>
<accession>A0A645DB34</accession>
<evidence type="ECO:0000313" key="1">
    <source>
        <dbReference type="EMBL" id="MPM86419.1"/>
    </source>
</evidence>
<protein>
    <submittedName>
        <fullName evidence="1">Uncharacterized protein</fullName>
    </submittedName>
</protein>
<reference evidence="1" key="1">
    <citation type="submission" date="2019-08" db="EMBL/GenBank/DDBJ databases">
        <authorList>
            <person name="Kucharzyk K."/>
            <person name="Murdoch R.W."/>
            <person name="Higgins S."/>
            <person name="Loffler F."/>
        </authorList>
    </citation>
    <scope>NUCLEOTIDE SEQUENCE</scope>
</reference>
<sequence length="37" mass="4506">MYITIEKRNAICDPVTNIYQITTKSIPFFFKFRYPVF</sequence>
<dbReference type="EMBL" id="VSSQ01034463">
    <property type="protein sequence ID" value="MPM86419.1"/>
    <property type="molecule type" value="Genomic_DNA"/>
</dbReference>
<organism evidence="1">
    <name type="scientific">bioreactor metagenome</name>
    <dbReference type="NCBI Taxonomy" id="1076179"/>
    <lineage>
        <taxon>unclassified sequences</taxon>
        <taxon>metagenomes</taxon>
        <taxon>ecological metagenomes</taxon>
    </lineage>
</organism>
<proteinExistence type="predicted"/>
<comment type="caution">
    <text evidence="1">The sequence shown here is derived from an EMBL/GenBank/DDBJ whole genome shotgun (WGS) entry which is preliminary data.</text>
</comment>
<gene>
    <name evidence="1" type="ORF">SDC9_133508</name>
</gene>